<dbReference type="Gene3D" id="3.90.1300.10">
    <property type="entry name" value="Amidase signature (AS) domain"/>
    <property type="match status" value="1"/>
</dbReference>
<dbReference type="Pfam" id="PF01425">
    <property type="entry name" value="Amidase"/>
    <property type="match status" value="1"/>
</dbReference>
<dbReference type="OrthoDB" id="182039at2"/>
<dbReference type="SUPFAM" id="SSF75304">
    <property type="entry name" value="Amidase signature (AS) enzymes"/>
    <property type="match status" value="1"/>
</dbReference>
<dbReference type="RefSeq" id="WP_098469756.1">
    <property type="nucleotide sequence ID" value="NZ_PDJD01000001.1"/>
</dbReference>
<comment type="caution">
    <text evidence="3">The sequence shown here is derived from an EMBL/GenBank/DDBJ whole genome shotgun (WGS) entry which is preliminary data.</text>
</comment>
<dbReference type="PANTHER" id="PTHR11895:SF7">
    <property type="entry name" value="GLUTAMYL-TRNA(GLN) AMIDOTRANSFERASE SUBUNIT A, MITOCHONDRIAL"/>
    <property type="match status" value="1"/>
</dbReference>
<sequence>MSTDRRPSPPVDTAAAIAVDVRSGQRSAEEVTRAALAAAERLEPHLGAFARLSPELALEQARAVDERIAAAHRAGRVDELATALPLAGVPCPIKDLNQVAGVPMTAGAALLAADPIVPEADDGSVTALREAGTTMIGKTSTPEFGFPPYTEPNLGPGGAVRAARTPWDLTRGAGGSSGGAAAAVAAGIVPIAHASDGGGSIRIPAAACGIVGYKPSAGLVSNGPTGVAGAGLATQGVVARTVLDSAIGTDVLSRAWPGDAPHPARGVLAQAVRDVRDTEPVRGLRVGLLTDPVVAGDAMVHPESIAAATDLATLLESLGADVVPVPVPFTPQEWLAFMPLWSVGAVTLPIPPEADPALTPLTRWLRERGRSYTGAQYAEAVMAAQRVARQTAAAWDAVDVVLTPSLAGPPAPVGSLRDDADPAGDFEDQKRFTPWTSIANIAGTPSISLPVHTAVVDGVRLPFGAMLTGRPGGDARLLEIARAVEVASPFQAPPAWPDAA</sequence>
<name>A0A2A9D3K5_9MICO</name>
<evidence type="ECO:0000313" key="3">
    <source>
        <dbReference type="EMBL" id="PFG20835.1"/>
    </source>
</evidence>
<dbReference type="InterPro" id="IPR023631">
    <property type="entry name" value="Amidase_dom"/>
</dbReference>
<dbReference type="EMBL" id="PDJD01000001">
    <property type="protein sequence ID" value="PFG20835.1"/>
    <property type="molecule type" value="Genomic_DNA"/>
</dbReference>
<proteinExistence type="inferred from homology"/>
<evidence type="ECO:0000259" key="2">
    <source>
        <dbReference type="Pfam" id="PF01425"/>
    </source>
</evidence>
<dbReference type="InterPro" id="IPR036928">
    <property type="entry name" value="AS_sf"/>
</dbReference>
<feature type="domain" description="Amidase" evidence="2">
    <location>
        <begin position="30"/>
        <end position="478"/>
    </location>
</feature>
<evidence type="ECO:0000256" key="1">
    <source>
        <dbReference type="ARBA" id="ARBA00009199"/>
    </source>
</evidence>
<evidence type="ECO:0000313" key="4">
    <source>
        <dbReference type="Proteomes" id="UP000224915"/>
    </source>
</evidence>
<keyword evidence="4" id="KW-1185">Reference proteome</keyword>
<dbReference type="AlphaFoldDB" id="A0A2A9D3K5"/>
<gene>
    <name evidence="3" type="ORF">ATL40_2450</name>
</gene>
<comment type="similarity">
    <text evidence="1">Belongs to the amidase family.</text>
</comment>
<reference evidence="3 4" key="1">
    <citation type="submission" date="2017-10" db="EMBL/GenBank/DDBJ databases">
        <title>Sequencing the genomes of 1000 actinobacteria strains.</title>
        <authorList>
            <person name="Klenk H.-P."/>
        </authorList>
    </citation>
    <scope>NUCLEOTIDE SEQUENCE [LARGE SCALE GENOMIC DNA]</scope>
    <source>
        <strain evidence="3 4">DSM 21801</strain>
    </source>
</reference>
<organism evidence="3 4">
    <name type="scientific">Serinibacter salmoneus</name>
    <dbReference type="NCBI Taxonomy" id="556530"/>
    <lineage>
        <taxon>Bacteria</taxon>
        <taxon>Bacillati</taxon>
        <taxon>Actinomycetota</taxon>
        <taxon>Actinomycetes</taxon>
        <taxon>Micrococcales</taxon>
        <taxon>Beutenbergiaceae</taxon>
        <taxon>Serinibacter</taxon>
    </lineage>
</organism>
<dbReference type="PANTHER" id="PTHR11895">
    <property type="entry name" value="TRANSAMIDASE"/>
    <property type="match status" value="1"/>
</dbReference>
<dbReference type="InterPro" id="IPR020556">
    <property type="entry name" value="Amidase_CS"/>
</dbReference>
<dbReference type="GO" id="GO:0003824">
    <property type="term" value="F:catalytic activity"/>
    <property type="evidence" value="ECO:0007669"/>
    <property type="project" value="InterPro"/>
</dbReference>
<dbReference type="InterPro" id="IPR000120">
    <property type="entry name" value="Amidase"/>
</dbReference>
<protein>
    <submittedName>
        <fullName evidence="3">Amidase</fullName>
    </submittedName>
</protein>
<dbReference type="Proteomes" id="UP000224915">
    <property type="component" value="Unassembled WGS sequence"/>
</dbReference>
<dbReference type="PROSITE" id="PS00571">
    <property type="entry name" value="AMIDASES"/>
    <property type="match status" value="1"/>
</dbReference>
<accession>A0A2A9D3K5</accession>